<dbReference type="SUPFAM" id="SSF48726">
    <property type="entry name" value="Immunoglobulin"/>
    <property type="match status" value="1"/>
</dbReference>
<dbReference type="AlphaFoldDB" id="A0AAZ3PGE3"/>
<dbReference type="InterPro" id="IPR007110">
    <property type="entry name" value="Ig-like_dom"/>
</dbReference>
<protein>
    <recommendedName>
        <fullName evidence="1">Ig-like domain-containing protein</fullName>
    </recommendedName>
</protein>
<evidence type="ECO:0000313" key="3">
    <source>
        <dbReference type="Proteomes" id="UP000694402"/>
    </source>
</evidence>
<keyword evidence="3" id="KW-1185">Reference proteome</keyword>
<proteinExistence type="predicted"/>
<reference evidence="2" key="2">
    <citation type="submission" date="2025-08" db="UniProtKB">
        <authorList>
            <consortium name="Ensembl"/>
        </authorList>
    </citation>
    <scope>IDENTIFICATION</scope>
</reference>
<dbReference type="Ensembl" id="ENSOTST00005194491.1">
    <property type="protein sequence ID" value="ENSOTSP00005115686.1"/>
    <property type="gene ID" value="ENSOTSG00005073594.1"/>
</dbReference>
<name>A0AAZ3PGE3_ONCTS</name>
<sequence>MGDMTFLFSILLQYFYSLTMLPFLCWSNPVIFPSGPHLVVPKGGALELRCHDNNTNTPSTVVSRGLRWQRERGRRLEGEVEEGGGVVFVRVQSAQGYHMGRYACINNNTKEHSSIYVFVKDPQSPFQRSMVNGILVRVGENLTLPCLTCDLQPLPSDLHYQKEYEGCYICLGELAGATVRSSQYTVDVRLGERGRGKERRSSRDGCWK</sequence>
<reference evidence="3" key="1">
    <citation type="journal article" date="2018" name="PLoS ONE">
        <title>Chinook salmon (Oncorhynchus tshawytscha) genome and transcriptome.</title>
        <authorList>
            <person name="Christensen K.A."/>
            <person name="Leong J.S."/>
            <person name="Sakhrani D."/>
            <person name="Biagi C.A."/>
            <person name="Minkley D.R."/>
            <person name="Withler R.E."/>
            <person name="Rondeau E.B."/>
            <person name="Koop B.F."/>
            <person name="Devlin R.H."/>
        </authorList>
    </citation>
    <scope>NUCLEOTIDE SEQUENCE [LARGE SCALE GENOMIC DNA]</scope>
</reference>
<accession>A0AAZ3PGE3</accession>
<reference evidence="2" key="3">
    <citation type="submission" date="2025-09" db="UniProtKB">
        <authorList>
            <consortium name="Ensembl"/>
        </authorList>
    </citation>
    <scope>IDENTIFICATION</scope>
</reference>
<dbReference type="PROSITE" id="PS50835">
    <property type="entry name" value="IG_LIKE"/>
    <property type="match status" value="1"/>
</dbReference>
<dbReference type="InterPro" id="IPR036179">
    <property type="entry name" value="Ig-like_dom_sf"/>
</dbReference>
<evidence type="ECO:0000313" key="2">
    <source>
        <dbReference type="Ensembl" id="ENSOTSP00005115686.1"/>
    </source>
</evidence>
<dbReference type="InterPro" id="IPR013783">
    <property type="entry name" value="Ig-like_fold"/>
</dbReference>
<evidence type="ECO:0000259" key="1">
    <source>
        <dbReference type="PROSITE" id="PS50835"/>
    </source>
</evidence>
<organism evidence="2 3">
    <name type="scientific">Oncorhynchus tshawytscha</name>
    <name type="common">Chinook salmon</name>
    <name type="synonym">Salmo tshawytscha</name>
    <dbReference type="NCBI Taxonomy" id="74940"/>
    <lineage>
        <taxon>Eukaryota</taxon>
        <taxon>Metazoa</taxon>
        <taxon>Chordata</taxon>
        <taxon>Craniata</taxon>
        <taxon>Vertebrata</taxon>
        <taxon>Euteleostomi</taxon>
        <taxon>Actinopterygii</taxon>
        <taxon>Neopterygii</taxon>
        <taxon>Teleostei</taxon>
        <taxon>Protacanthopterygii</taxon>
        <taxon>Salmoniformes</taxon>
        <taxon>Salmonidae</taxon>
        <taxon>Salmoninae</taxon>
        <taxon>Oncorhynchus</taxon>
    </lineage>
</organism>
<dbReference type="GeneTree" id="ENSGT00940000179958"/>
<dbReference type="Proteomes" id="UP000694402">
    <property type="component" value="Unassembled WGS sequence"/>
</dbReference>
<dbReference type="Gene3D" id="2.60.40.10">
    <property type="entry name" value="Immunoglobulins"/>
    <property type="match status" value="1"/>
</dbReference>
<feature type="domain" description="Ig-like" evidence="1">
    <location>
        <begin position="29"/>
        <end position="116"/>
    </location>
</feature>